<reference evidence="1 2" key="1">
    <citation type="journal article" date="2022" name="Hortic Res">
        <title>A haplotype resolved chromosomal level avocado genome allows analysis of novel avocado genes.</title>
        <authorList>
            <person name="Nath O."/>
            <person name="Fletcher S.J."/>
            <person name="Hayward A."/>
            <person name="Shaw L.M."/>
            <person name="Masouleh A.K."/>
            <person name="Furtado A."/>
            <person name="Henry R.J."/>
            <person name="Mitter N."/>
        </authorList>
    </citation>
    <scope>NUCLEOTIDE SEQUENCE [LARGE SCALE GENOMIC DNA]</scope>
    <source>
        <strain evidence="2">cv. Hass</strain>
    </source>
</reference>
<sequence length="81" mass="9177">MMRGNDGVVLRLRVSEMEDDASGSSEMGSNGGGRREMGSVMMKGREMDVREMMMVVWRRNGCRDGDGRRGWRAMERVMGWG</sequence>
<evidence type="ECO:0000313" key="1">
    <source>
        <dbReference type="EMBL" id="KAJ8619716.1"/>
    </source>
</evidence>
<evidence type="ECO:0000313" key="2">
    <source>
        <dbReference type="Proteomes" id="UP001234297"/>
    </source>
</evidence>
<accession>A0ACC2KFC4</accession>
<dbReference type="Proteomes" id="UP001234297">
    <property type="component" value="Chromosome 9"/>
</dbReference>
<name>A0ACC2KFC4_PERAE</name>
<keyword evidence="2" id="KW-1185">Reference proteome</keyword>
<proteinExistence type="predicted"/>
<gene>
    <name evidence="1" type="ORF">MRB53_028245</name>
</gene>
<organism evidence="1 2">
    <name type="scientific">Persea americana</name>
    <name type="common">Avocado</name>
    <dbReference type="NCBI Taxonomy" id="3435"/>
    <lineage>
        <taxon>Eukaryota</taxon>
        <taxon>Viridiplantae</taxon>
        <taxon>Streptophyta</taxon>
        <taxon>Embryophyta</taxon>
        <taxon>Tracheophyta</taxon>
        <taxon>Spermatophyta</taxon>
        <taxon>Magnoliopsida</taxon>
        <taxon>Magnoliidae</taxon>
        <taxon>Laurales</taxon>
        <taxon>Lauraceae</taxon>
        <taxon>Persea</taxon>
    </lineage>
</organism>
<comment type="caution">
    <text evidence="1">The sequence shown here is derived from an EMBL/GenBank/DDBJ whole genome shotgun (WGS) entry which is preliminary data.</text>
</comment>
<protein>
    <submittedName>
        <fullName evidence="1">Uncharacterized protein</fullName>
    </submittedName>
</protein>
<dbReference type="EMBL" id="CM056817">
    <property type="protein sequence ID" value="KAJ8619716.1"/>
    <property type="molecule type" value="Genomic_DNA"/>
</dbReference>